<gene>
    <name evidence="1" type="ORF">GGR25_004525</name>
</gene>
<organism evidence="1 2">
    <name type="scientific">Kaistia hirudinis</name>
    <dbReference type="NCBI Taxonomy" id="1293440"/>
    <lineage>
        <taxon>Bacteria</taxon>
        <taxon>Pseudomonadati</taxon>
        <taxon>Pseudomonadota</taxon>
        <taxon>Alphaproteobacteria</taxon>
        <taxon>Hyphomicrobiales</taxon>
        <taxon>Kaistiaceae</taxon>
        <taxon>Kaistia</taxon>
    </lineage>
</organism>
<dbReference type="Pfam" id="PF11011">
    <property type="entry name" value="DUF2849"/>
    <property type="match status" value="1"/>
</dbReference>
<comment type="caution">
    <text evidence="1">The sequence shown here is derived from an EMBL/GenBank/DDBJ whole genome shotgun (WGS) entry which is preliminary data.</text>
</comment>
<evidence type="ECO:0000313" key="2">
    <source>
        <dbReference type="Proteomes" id="UP000553963"/>
    </source>
</evidence>
<keyword evidence="2" id="KW-1185">Reference proteome</keyword>
<evidence type="ECO:0000313" key="1">
    <source>
        <dbReference type="EMBL" id="MBB3933452.1"/>
    </source>
</evidence>
<proteinExistence type="predicted"/>
<protein>
    <submittedName>
        <fullName evidence="1">Sulfite reductase (NADPH) hemoprotein beta-component</fullName>
        <ecNumber evidence="1">1.8.1.2</ecNumber>
    </submittedName>
</protein>
<accession>A0A840AUT9</accession>
<dbReference type="GO" id="GO:0004783">
    <property type="term" value="F:sulfite reductase (NADPH) activity"/>
    <property type="evidence" value="ECO:0007669"/>
    <property type="project" value="UniProtKB-EC"/>
</dbReference>
<dbReference type="EMBL" id="JACIDS010000006">
    <property type="protein sequence ID" value="MBB3933452.1"/>
    <property type="molecule type" value="Genomic_DNA"/>
</dbReference>
<dbReference type="RefSeq" id="WP_183401102.1">
    <property type="nucleotide sequence ID" value="NZ_JACIDS010000006.1"/>
</dbReference>
<dbReference type="AlphaFoldDB" id="A0A840AUT9"/>
<keyword evidence="1" id="KW-0560">Oxidoreductase</keyword>
<dbReference type="Proteomes" id="UP000553963">
    <property type="component" value="Unassembled WGS sequence"/>
</dbReference>
<sequence>MSQKIITANNLGDGLVVFLDASGGWTTEIAESRIIGTGELDEALAYAKAQHDAQIVVEPYEIDVELHPDAGIPVPLRLRERIRAAKGPTVAYGEAELAERAALPTAASASR</sequence>
<dbReference type="InterPro" id="IPR021270">
    <property type="entry name" value="DUF2849"/>
</dbReference>
<reference evidence="1 2" key="1">
    <citation type="submission" date="2020-08" db="EMBL/GenBank/DDBJ databases">
        <title>Genomic Encyclopedia of Type Strains, Phase IV (KMG-IV): sequencing the most valuable type-strain genomes for metagenomic binning, comparative biology and taxonomic classification.</title>
        <authorList>
            <person name="Goeker M."/>
        </authorList>
    </citation>
    <scope>NUCLEOTIDE SEQUENCE [LARGE SCALE GENOMIC DNA]</scope>
    <source>
        <strain evidence="1 2">DSM 25966</strain>
    </source>
</reference>
<dbReference type="EC" id="1.8.1.2" evidence="1"/>
<name>A0A840AUT9_9HYPH</name>